<comment type="caution">
    <text evidence="1">The sequence shown here is derived from an EMBL/GenBank/DDBJ whole genome shotgun (WGS) entry which is preliminary data.</text>
</comment>
<accession>D3B0D2</accession>
<dbReference type="GeneID" id="31357276"/>
<evidence type="ECO:0000313" key="1">
    <source>
        <dbReference type="EMBL" id="EFA84756.1"/>
    </source>
</evidence>
<evidence type="ECO:0000313" key="2">
    <source>
        <dbReference type="Proteomes" id="UP000001396"/>
    </source>
</evidence>
<gene>
    <name evidence="1" type="ORF">PPL_01748</name>
</gene>
<protein>
    <submittedName>
        <fullName evidence="1">Uncharacterized protein</fullName>
    </submittedName>
</protein>
<dbReference type="AlphaFoldDB" id="D3B0D2"/>
<name>D3B0D2_HETP5</name>
<dbReference type="EMBL" id="ADBJ01000008">
    <property type="protein sequence ID" value="EFA84756.1"/>
    <property type="molecule type" value="Genomic_DNA"/>
</dbReference>
<dbReference type="FunCoup" id="D3B0D2">
    <property type="interactions" value="6"/>
</dbReference>
<keyword evidence="2" id="KW-1185">Reference proteome</keyword>
<proteinExistence type="predicted"/>
<organism evidence="1 2">
    <name type="scientific">Heterostelium pallidum (strain ATCC 26659 / Pp 5 / PN500)</name>
    <name type="common">Cellular slime mold</name>
    <name type="synonym">Polysphondylium pallidum</name>
    <dbReference type="NCBI Taxonomy" id="670386"/>
    <lineage>
        <taxon>Eukaryota</taxon>
        <taxon>Amoebozoa</taxon>
        <taxon>Evosea</taxon>
        <taxon>Eumycetozoa</taxon>
        <taxon>Dictyostelia</taxon>
        <taxon>Acytosteliales</taxon>
        <taxon>Acytosteliaceae</taxon>
        <taxon>Heterostelium</taxon>
    </lineage>
</organism>
<dbReference type="OMA" id="MICKGDE"/>
<dbReference type="InParanoid" id="D3B0D2"/>
<dbReference type="Proteomes" id="UP000001396">
    <property type="component" value="Unassembled WGS sequence"/>
</dbReference>
<sequence>MSSNNNEITVPYRLYKETVEKSQNVPRFLITHANYQGVAESMEIKLQCDFTIKVFDNQSLDNKNVVVPLISQKATIAASQIGYGATADDIENGAAASAGACIVTNMSSPHYQFFTSKPGVYRVRLTCFIPYLTVKKTGMELGIPASSNNSISFQVPQANASIKIFNGFADVDATNHWIEKAGKEVPNYTIVFAKLPQESQLRIQWTIKTEIVNPSNSSKAIDTKLKPPSIVVVQSTLGSIGEGLLILISKFKYKMLNGSISLFNLLIDKNLNIINVEGEAIKKWELINNESDQKSSTYRNLSVWLDYGVENDYELTVSAEFNMGSTSADVSIPSIRCIGDEITRHRGFIAIEARTNVEISELNSQNLDVIDIKELPLDLSQLSQFPILLGYKFLDPKFQLNLRVKKNLDVQVLVSICEGAHFITTMSNTAAYSTVYLPDTIKKTGKSQGNLKDVSYFAHAVPRPFEGSELTDYSAPVKNSYHERRASISLRDSASLDSSNSFTNNNNNKSYFKSSYHEEANFAKKSNARPRTGVIPVRVEMPVTGNPHYFEQILLDGDKDLFYEFEYKEQISKVKQHRSV</sequence>
<reference evidence="1 2" key="1">
    <citation type="journal article" date="2011" name="Genome Res.">
        <title>Phylogeny-wide analysis of social amoeba genomes highlights ancient origins for complex intercellular communication.</title>
        <authorList>
            <person name="Heidel A.J."/>
            <person name="Lawal H.M."/>
            <person name="Felder M."/>
            <person name="Schilde C."/>
            <person name="Helps N.R."/>
            <person name="Tunggal B."/>
            <person name="Rivero F."/>
            <person name="John U."/>
            <person name="Schleicher M."/>
            <person name="Eichinger L."/>
            <person name="Platzer M."/>
            <person name="Noegel A.A."/>
            <person name="Schaap P."/>
            <person name="Gloeckner G."/>
        </authorList>
    </citation>
    <scope>NUCLEOTIDE SEQUENCE [LARGE SCALE GENOMIC DNA]</scope>
    <source>
        <strain evidence="2">ATCC 26659 / Pp 5 / PN500</strain>
    </source>
</reference>
<dbReference type="RefSeq" id="XP_020436868.1">
    <property type="nucleotide sequence ID" value="XM_020572751.1"/>
</dbReference>